<accession>A0A494Y2N7</accession>
<dbReference type="Gene3D" id="3.30.420.10">
    <property type="entry name" value="Ribonuclease H-like superfamily/Ribonuclease H"/>
    <property type="match status" value="1"/>
</dbReference>
<dbReference type="EMBL" id="RBZM01000003">
    <property type="protein sequence ID" value="RKP56260.1"/>
    <property type="molecule type" value="Genomic_DNA"/>
</dbReference>
<dbReference type="Pfam" id="PF09299">
    <property type="entry name" value="Mu-transpos_C"/>
    <property type="match status" value="1"/>
</dbReference>
<sequence>MCNMFVRFEYGTRFRIDDVEYEVRKVLDHAFEVMNLSYKEVELLDEQNVLFAYEKGRLFFKEDEGENRNQDVQDSKDGLEHDLSQYTEEQKEEMNRRYKVIEPFITGKIKGREVTSYLKNYPIDQRPESMPVLSPASFYRLVALWNKYEDKRRLLPKDRGPKFRRIDSELAKRISKIVHTADNKAEKLNDRQLYKEFTKQIRKDNEERDEKNKLPNVSESTFRRIRKEKMDPYPRNKILYGTAKADLIKNGVSSETVTSRPLEIVEIDWTPIDLLIRDFDLDETRRPTLLYAVDKHTGYPLGFHIILKSEPNAQDLKQLLLHCTLPKTYLKQLYPMVSFDWTAYGKPENIRLDNAKINDSRDFEELCSFLNIGLQFCEVRSGFEKGTVEGDFHNMDMKIFHANEGTLLPRDERDQYDPTEKACISMRGLYKIIHVGLVELRANNYNRGRRDVPAHLWEKGLKECKVQRKLPYKRQYLELLLATQGVQRKITPKGIELLGNFFFSDELNQLRLRLEREKGDTTVLVRYGDADLRTIFVRDQKEKRYIEAYPRPGSLENKQIDRMYPVLAEVLAYKCNKNNSDYYHFDEQVEENAYESIREIFSSEKEEYRVAKRRRARDEANEIPFVNALSGVPSHLVPAVEKADLIKNIEDATHERETIKPVNRRISSIEVGKIDEPKPGEGIPYDVDLDSLPEWGNGTKGR</sequence>
<dbReference type="AlphaFoldDB" id="A0A494Y2N7"/>
<feature type="region of interest" description="Disordered" evidence="2">
    <location>
        <begin position="671"/>
        <end position="702"/>
    </location>
</feature>
<name>A0A494Y2N7_9BACL</name>
<keyword evidence="5" id="KW-1185">Reference proteome</keyword>
<feature type="domain" description="Integrase catalytic" evidence="3">
    <location>
        <begin position="257"/>
        <end position="389"/>
    </location>
</feature>
<dbReference type="InterPro" id="IPR015378">
    <property type="entry name" value="Transposase-like_Mu_C"/>
</dbReference>
<evidence type="ECO:0000259" key="3">
    <source>
        <dbReference type="PROSITE" id="PS50994"/>
    </source>
</evidence>
<organism evidence="4 5">
    <name type="scientific">Cohnella endophytica</name>
    <dbReference type="NCBI Taxonomy" id="2419778"/>
    <lineage>
        <taxon>Bacteria</taxon>
        <taxon>Bacillati</taxon>
        <taxon>Bacillota</taxon>
        <taxon>Bacilli</taxon>
        <taxon>Bacillales</taxon>
        <taxon>Paenibacillaceae</taxon>
        <taxon>Cohnella</taxon>
    </lineage>
</organism>
<evidence type="ECO:0000256" key="2">
    <source>
        <dbReference type="SAM" id="MobiDB-lite"/>
    </source>
</evidence>
<dbReference type="GO" id="GO:0015074">
    <property type="term" value="P:DNA integration"/>
    <property type="evidence" value="ECO:0007669"/>
    <property type="project" value="InterPro"/>
</dbReference>
<dbReference type="Proteomes" id="UP000282076">
    <property type="component" value="Unassembled WGS sequence"/>
</dbReference>
<evidence type="ECO:0000313" key="5">
    <source>
        <dbReference type="Proteomes" id="UP000282076"/>
    </source>
</evidence>
<protein>
    <recommendedName>
        <fullName evidence="3">Integrase catalytic domain-containing protein</fullName>
    </recommendedName>
</protein>
<evidence type="ECO:0000313" key="4">
    <source>
        <dbReference type="EMBL" id="RKP56260.1"/>
    </source>
</evidence>
<dbReference type="SUPFAM" id="SSF53098">
    <property type="entry name" value="Ribonuclease H-like"/>
    <property type="match status" value="1"/>
</dbReference>
<dbReference type="InterPro" id="IPR012337">
    <property type="entry name" value="RNaseH-like_sf"/>
</dbReference>
<gene>
    <name evidence="4" type="ORF">D7Z26_06385</name>
</gene>
<dbReference type="GO" id="GO:0003676">
    <property type="term" value="F:nucleic acid binding"/>
    <property type="evidence" value="ECO:0007669"/>
    <property type="project" value="InterPro"/>
</dbReference>
<dbReference type="InterPro" id="IPR036397">
    <property type="entry name" value="RNaseH_sf"/>
</dbReference>
<dbReference type="PROSITE" id="PS50994">
    <property type="entry name" value="INTEGRASE"/>
    <property type="match status" value="1"/>
</dbReference>
<evidence type="ECO:0000256" key="1">
    <source>
        <dbReference type="SAM" id="Coils"/>
    </source>
</evidence>
<comment type="caution">
    <text evidence="4">The sequence shown here is derived from an EMBL/GenBank/DDBJ whole genome shotgun (WGS) entry which is preliminary data.</text>
</comment>
<reference evidence="4 5" key="1">
    <citation type="submission" date="2018-10" db="EMBL/GenBank/DDBJ databases">
        <title>Cohnella sp. M2MS4P-1, whole genome shotgun sequence.</title>
        <authorList>
            <person name="Tuo L."/>
        </authorList>
    </citation>
    <scope>NUCLEOTIDE SEQUENCE [LARGE SCALE GENOMIC DNA]</scope>
    <source>
        <strain evidence="4 5">M2MS4P-1</strain>
    </source>
</reference>
<proteinExistence type="predicted"/>
<dbReference type="InterPro" id="IPR001584">
    <property type="entry name" value="Integrase_cat-core"/>
</dbReference>
<feature type="coiled-coil region" evidence="1">
    <location>
        <begin position="69"/>
        <end position="96"/>
    </location>
</feature>
<keyword evidence="1" id="KW-0175">Coiled coil</keyword>